<evidence type="ECO:0000313" key="1">
    <source>
        <dbReference type="EMBL" id="SVE43008.1"/>
    </source>
</evidence>
<evidence type="ECO:0008006" key="2">
    <source>
        <dbReference type="Google" id="ProtNLM"/>
    </source>
</evidence>
<feature type="non-terminal residue" evidence="1">
    <location>
        <position position="1"/>
    </location>
</feature>
<sequence>HVMFMATDPRWSGFCGVQLADEPRNPVNQANHRLQRDWLVQTYPHLLTLICEVLTDYPTCEKEFEIIRPDAFIYQWYPYYTSDTDSLDITPYMYACLARASKFNQERGTGFFIARGVTGPPKSDSLLRINTYAALAYGCKGFMDFSWDSSDRYKQTQLIPDPPDWGYVSYRRGKASPTSHLEKMARINREVANIGHTLLELRHVRTYHLNLETKNYGAEFQYHIDDMKKDGLLTNR</sequence>
<feature type="non-terminal residue" evidence="1">
    <location>
        <position position="236"/>
    </location>
</feature>
<name>A0A383DGL9_9ZZZZ</name>
<protein>
    <recommendedName>
        <fullName evidence="2">Glycoside hydrolase 123 C-terminal domain-containing protein</fullName>
    </recommendedName>
</protein>
<accession>A0A383DGL9</accession>
<dbReference type="EMBL" id="UINC01216743">
    <property type="protein sequence ID" value="SVE43008.1"/>
    <property type="molecule type" value="Genomic_DNA"/>
</dbReference>
<reference evidence="1" key="1">
    <citation type="submission" date="2018-05" db="EMBL/GenBank/DDBJ databases">
        <authorList>
            <person name="Lanie J.A."/>
            <person name="Ng W.-L."/>
            <person name="Kazmierczak K.M."/>
            <person name="Andrzejewski T.M."/>
            <person name="Davidsen T.M."/>
            <person name="Wayne K.J."/>
            <person name="Tettelin H."/>
            <person name="Glass J.I."/>
            <person name="Rusch D."/>
            <person name="Podicherti R."/>
            <person name="Tsui H.-C.T."/>
            <person name="Winkler M.E."/>
        </authorList>
    </citation>
    <scope>NUCLEOTIDE SEQUENCE</scope>
</reference>
<dbReference type="AlphaFoldDB" id="A0A383DGL9"/>
<proteinExistence type="predicted"/>
<gene>
    <name evidence="1" type="ORF">METZ01_LOCUS495862</name>
</gene>
<organism evidence="1">
    <name type="scientific">marine metagenome</name>
    <dbReference type="NCBI Taxonomy" id="408172"/>
    <lineage>
        <taxon>unclassified sequences</taxon>
        <taxon>metagenomes</taxon>
        <taxon>ecological metagenomes</taxon>
    </lineage>
</organism>